<evidence type="ECO:0000259" key="3">
    <source>
        <dbReference type="PROSITE" id="PS50966"/>
    </source>
</evidence>
<keyword evidence="1" id="KW-0479">Metal-binding</keyword>
<evidence type="ECO:0000256" key="1">
    <source>
        <dbReference type="PROSITE-ProRule" id="PRU00325"/>
    </source>
</evidence>
<comment type="caution">
    <text evidence="4">The sequence shown here is derived from an EMBL/GenBank/DDBJ whole genome shotgun (WGS) entry which is preliminary data.</text>
</comment>
<dbReference type="AlphaFoldDB" id="A0A6M0K535"/>
<evidence type="ECO:0000313" key="5">
    <source>
        <dbReference type="Proteomes" id="UP000483379"/>
    </source>
</evidence>
<evidence type="ECO:0000313" key="4">
    <source>
        <dbReference type="EMBL" id="NEV64539.1"/>
    </source>
</evidence>
<feature type="region of interest" description="Disordered" evidence="2">
    <location>
        <begin position="113"/>
        <end position="146"/>
    </location>
</feature>
<dbReference type="InterPro" id="IPR007527">
    <property type="entry name" value="Znf_SWIM"/>
</dbReference>
<gene>
    <name evidence="4" type="ORF">G3446_22150</name>
</gene>
<keyword evidence="1" id="KW-0862">Zinc</keyword>
<name>A0A6M0K535_9GAMM</name>
<dbReference type="GO" id="GO:0008270">
    <property type="term" value="F:zinc ion binding"/>
    <property type="evidence" value="ECO:0007669"/>
    <property type="project" value="UniProtKB-KW"/>
</dbReference>
<dbReference type="RefSeq" id="WP_164455389.1">
    <property type="nucleotide sequence ID" value="NZ_JAAIJQ010000096.1"/>
</dbReference>
<evidence type="ECO:0000256" key="2">
    <source>
        <dbReference type="SAM" id="MobiDB-lite"/>
    </source>
</evidence>
<organism evidence="4 5">
    <name type="scientific">Thiorhodococcus minor</name>
    <dbReference type="NCBI Taxonomy" id="57489"/>
    <lineage>
        <taxon>Bacteria</taxon>
        <taxon>Pseudomonadati</taxon>
        <taxon>Pseudomonadota</taxon>
        <taxon>Gammaproteobacteria</taxon>
        <taxon>Chromatiales</taxon>
        <taxon>Chromatiaceae</taxon>
        <taxon>Thiorhodococcus</taxon>
    </lineage>
</organism>
<dbReference type="EMBL" id="JAAIJQ010000096">
    <property type="protein sequence ID" value="NEV64539.1"/>
    <property type="molecule type" value="Genomic_DNA"/>
</dbReference>
<keyword evidence="1" id="KW-0863">Zinc-finger</keyword>
<feature type="compositionally biased region" description="Basic and acidic residues" evidence="2">
    <location>
        <begin position="113"/>
        <end position="133"/>
    </location>
</feature>
<proteinExistence type="predicted"/>
<protein>
    <recommendedName>
        <fullName evidence="3">SWIM-type domain-containing protein</fullName>
    </recommendedName>
</protein>
<feature type="domain" description="SWIM-type" evidence="3">
    <location>
        <begin position="54"/>
        <end position="87"/>
    </location>
</feature>
<dbReference type="Proteomes" id="UP000483379">
    <property type="component" value="Unassembled WGS sequence"/>
</dbReference>
<sequence length="457" mass="50362">MASAWTAEQVGAMAPDAASAAAGRKLGSAAKWQTLGQTERLIWGEIEGSGSKPYQACIDVAGPAFKCSCPSRKFPCKHGLGLAFAHAEAAQAFASDTPPEWVAEWLEKREARAERQAKRDAAEDDKPVDDETRRRRAAAQGKRREQREEKILAGIAELQHWLDDSLRQGLARALDQTQAWDHMRARLVDAQAPGLARWLRRCQEARYLSEDWQGSALRALSGLQLLLDAYPRRASLPEPLAADLEELVGLPHNKERLLAQTGIEDSWRVMGKWIAEEERLQVQRTWLRGEQTRRWALLLDFAAASAVLPITPVEGASIFGELVFYPSAWPLRALIKTQDAPQDVDAASLMAGALGGLDALYAGYAECLTRMPWIERFPATLGQVAPLKQGDEWLLVDGAGKSVPIARQFPLRWELLAIGGGRGLDVFGEWDGEAFFPLTVIADGRVQGMQAAQMELV</sequence>
<keyword evidence="5" id="KW-1185">Reference proteome</keyword>
<accession>A0A6M0K535</accession>
<dbReference type="PROSITE" id="PS50966">
    <property type="entry name" value="ZF_SWIM"/>
    <property type="match status" value="1"/>
</dbReference>
<reference evidence="4 5" key="1">
    <citation type="submission" date="2020-02" db="EMBL/GenBank/DDBJ databases">
        <title>Genome sequences of Thiorhodococcus mannitoliphagus and Thiorhodococcus minor, purple sulfur photosynthetic bacteria in the gammaproteobacterial family, Chromatiaceae.</title>
        <authorList>
            <person name="Aviles F.A."/>
            <person name="Meyer T.E."/>
            <person name="Kyndt J.A."/>
        </authorList>
    </citation>
    <scope>NUCLEOTIDE SEQUENCE [LARGE SCALE GENOMIC DNA]</scope>
    <source>
        <strain evidence="4 5">DSM 11518</strain>
    </source>
</reference>